<dbReference type="SUPFAM" id="SSF54001">
    <property type="entry name" value="Cysteine proteinases"/>
    <property type="match status" value="1"/>
</dbReference>
<dbReference type="RefSeq" id="XP_067803341.1">
    <property type="nucleotide sequence ID" value="XM_067946777.1"/>
</dbReference>
<dbReference type="Gene3D" id="3.90.70.80">
    <property type="match status" value="1"/>
</dbReference>
<dbReference type="EMBL" id="JALLKP010000002">
    <property type="protein sequence ID" value="KAK2196499.1"/>
    <property type="molecule type" value="Genomic_DNA"/>
</dbReference>
<evidence type="ECO:0000313" key="3">
    <source>
        <dbReference type="Proteomes" id="UP001214638"/>
    </source>
</evidence>
<accession>A0AAD9PKG4</accession>
<comment type="caution">
    <text evidence="2">The sequence shown here is derived from an EMBL/GenBank/DDBJ whole genome shotgun (WGS) entry which is preliminary data.</text>
</comment>
<feature type="chain" id="PRO_5042069914" evidence="1">
    <location>
        <begin position="22"/>
        <end position="374"/>
    </location>
</feature>
<dbReference type="InterPro" id="IPR038765">
    <property type="entry name" value="Papain-like_cys_pep_sf"/>
</dbReference>
<dbReference type="GeneID" id="94336044"/>
<dbReference type="AlphaFoldDB" id="A0AAD9PKG4"/>
<name>A0AAD9PKG4_9APIC</name>
<reference evidence="2" key="1">
    <citation type="journal article" date="2023" name="Nat. Microbiol.">
        <title>Babesia duncani multi-omics identifies virulence factors and drug targets.</title>
        <authorList>
            <person name="Singh P."/>
            <person name="Lonardi S."/>
            <person name="Liang Q."/>
            <person name="Vydyam P."/>
            <person name="Khabirova E."/>
            <person name="Fang T."/>
            <person name="Gihaz S."/>
            <person name="Thekkiniath J."/>
            <person name="Munshi M."/>
            <person name="Abel S."/>
            <person name="Ciampossin L."/>
            <person name="Batugedara G."/>
            <person name="Gupta M."/>
            <person name="Lu X.M."/>
            <person name="Lenz T."/>
            <person name="Chakravarty S."/>
            <person name="Cornillot E."/>
            <person name="Hu Y."/>
            <person name="Ma W."/>
            <person name="Gonzalez L.M."/>
            <person name="Sanchez S."/>
            <person name="Estrada K."/>
            <person name="Sanchez-Flores A."/>
            <person name="Montero E."/>
            <person name="Harb O.S."/>
            <person name="Le Roch K.G."/>
            <person name="Mamoun C.B."/>
        </authorList>
    </citation>
    <scope>NUCLEOTIDE SEQUENCE</scope>
    <source>
        <strain evidence="2">WA1</strain>
    </source>
</reference>
<keyword evidence="1" id="KW-0732">Signal</keyword>
<proteinExistence type="predicted"/>
<sequence length="374" mass="42790">MQGGWLLVCIVGFLACFGASTKPNDKKATNEELTCPAVNDLQGTPIDLQYTFDRLDMTSLSRLLAIQNMYSKRNPRNIRIPKFWNTDVAHGIWSRFRIYGTNLVYKTSRGDGSCLFWSVSDSLRLGGFTIKKIKENLDHYGTKNRGIYEAIMSLPNDDEYLTMQDIQRIATIGFVGFDPDVEASVKQWDREPILSHLETVKSLKTAYMGDVIPFDLGCHRFTSFRAVDDFYNGIANDATCIKAGRDLFNHTIKYLASGAWGYEIDIYAIETALNLKIVLISYNTGSLVCYYWSEDYVPQSMILLYYHDSRHFDVAGLVDMFKVPNVRNPRAKVLTSFHIREMPMALAIILKDDCRITKRNERFSFGNEDLTHLY</sequence>
<protein>
    <submittedName>
        <fullName evidence="2">Papain-like cysteine peptidase superfamily</fullName>
    </submittedName>
</protein>
<dbReference type="Proteomes" id="UP001214638">
    <property type="component" value="Unassembled WGS sequence"/>
</dbReference>
<keyword evidence="3" id="KW-1185">Reference proteome</keyword>
<gene>
    <name evidence="2" type="ORF">BdWA1_001746</name>
</gene>
<organism evidence="2 3">
    <name type="scientific">Babesia duncani</name>
    <dbReference type="NCBI Taxonomy" id="323732"/>
    <lineage>
        <taxon>Eukaryota</taxon>
        <taxon>Sar</taxon>
        <taxon>Alveolata</taxon>
        <taxon>Apicomplexa</taxon>
        <taxon>Aconoidasida</taxon>
        <taxon>Piroplasmida</taxon>
        <taxon>Babesiidae</taxon>
        <taxon>Babesia</taxon>
    </lineage>
</organism>
<evidence type="ECO:0000313" key="2">
    <source>
        <dbReference type="EMBL" id="KAK2196499.1"/>
    </source>
</evidence>
<feature type="signal peptide" evidence="1">
    <location>
        <begin position="1"/>
        <end position="21"/>
    </location>
</feature>
<dbReference type="KEGG" id="bdw:94336044"/>
<evidence type="ECO:0000256" key="1">
    <source>
        <dbReference type="SAM" id="SignalP"/>
    </source>
</evidence>